<evidence type="ECO:0000259" key="8">
    <source>
        <dbReference type="PROSITE" id="PS50268"/>
    </source>
</evidence>
<dbReference type="PANTHER" id="PTHR24026">
    <property type="entry name" value="FAT ATYPICAL CADHERIN-RELATED"/>
    <property type="match status" value="1"/>
</dbReference>
<dbReference type="InterPro" id="IPR002126">
    <property type="entry name" value="Cadherin-like_dom"/>
</dbReference>
<evidence type="ECO:0000256" key="6">
    <source>
        <dbReference type="ARBA" id="ARBA00023136"/>
    </source>
</evidence>
<evidence type="ECO:0000313" key="10">
    <source>
        <dbReference type="Proteomes" id="UP001164746"/>
    </source>
</evidence>
<dbReference type="PROSITE" id="PS00232">
    <property type="entry name" value="CADHERIN_1"/>
    <property type="match status" value="5"/>
</dbReference>
<keyword evidence="2" id="KW-0812">Transmembrane</keyword>
<dbReference type="Pfam" id="PF00028">
    <property type="entry name" value="Cadherin"/>
    <property type="match status" value="7"/>
</dbReference>
<proteinExistence type="predicted"/>
<keyword evidence="4 7" id="KW-0106">Calcium</keyword>
<evidence type="ECO:0000256" key="1">
    <source>
        <dbReference type="ARBA" id="ARBA00004370"/>
    </source>
</evidence>
<feature type="domain" description="Cadherin" evidence="8">
    <location>
        <begin position="1147"/>
        <end position="1258"/>
    </location>
</feature>
<keyword evidence="6" id="KW-0472">Membrane</keyword>
<feature type="domain" description="Cadherin" evidence="8">
    <location>
        <begin position="305"/>
        <end position="421"/>
    </location>
</feature>
<accession>A0ABY7FTY8</accession>
<keyword evidence="5" id="KW-1133">Transmembrane helix</keyword>
<dbReference type="SMART" id="SM00112">
    <property type="entry name" value="CA"/>
    <property type="match status" value="11"/>
</dbReference>
<feature type="domain" description="Cadherin" evidence="8">
    <location>
        <begin position="73"/>
        <end position="182"/>
    </location>
</feature>
<keyword evidence="10" id="KW-1185">Reference proteome</keyword>
<feature type="domain" description="Cadherin" evidence="8">
    <location>
        <begin position="601"/>
        <end position="711"/>
    </location>
</feature>
<gene>
    <name evidence="9" type="ORF">MAR_011387</name>
</gene>
<dbReference type="InterPro" id="IPR020894">
    <property type="entry name" value="Cadherin_CS"/>
</dbReference>
<feature type="domain" description="Cadherin" evidence="8">
    <location>
        <begin position="483"/>
        <end position="600"/>
    </location>
</feature>
<feature type="domain" description="Cadherin" evidence="8">
    <location>
        <begin position="936"/>
        <end position="1042"/>
    </location>
</feature>
<dbReference type="SUPFAM" id="SSF49313">
    <property type="entry name" value="Cadherin-like"/>
    <property type="match status" value="10"/>
</dbReference>
<protein>
    <submittedName>
        <fullName evidence="9">CAD23-like protein</fullName>
    </submittedName>
</protein>
<dbReference type="EMBL" id="CP111025">
    <property type="protein sequence ID" value="WAR25683.1"/>
    <property type="molecule type" value="Genomic_DNA"/>
</dbReference>
<feature type="domain" description="Cadherin" evidence="8">
    <location>
        <begin position="831"/>
        <end position="935"/>
    </location>
</feature>
<name>A0ABY7FTY8_MYAAR</name>
<organism evidence="9 10">
    <name type="scientific">Mya arenaria</name>
    <name type="common">Soft-shell clam</name>
    <dbReference type="NCBI Taxonomy" id="6604"/>
    <lineage>
        <taxon>Eukaryota</taxon>
        <taxon>Metazoa</taxon>
        <taxon>Spiralia</taxon>
        <taxon>Lophotrochozoa</taxon>
        <taxon>Mollusca</taxon>
        <taxon>Bivalvia</taxon>
        <taxon>Autobranchia</taxon>
        <taxon>Heteroconchia</taxon>
        <taxon>Euheterodonta</taxon>
        <taxon>Imparidentia</taxon>
        <taxon>Neoheterodontei</taxon>
        <taxon>Myida</taxon>
        <taxon>Myoidea</taxon>
        <taxon>Myidae</taxon>
        <taxon>Mya</taxon>
    </lineage>
</organism>
<evidence type="ECO:0000313" key="9">
    <source>
        <dbReference type="EMBL" id="WAR25683.1"/>
    </source>
</evidence>
<evidence type="ECO:0000256" key="3">
    <source>
        <dbReference type="ARBA" id="ARBA00022737"/>
    </source>
</evidence>
<dbReference type="PROSITE" id="PS50268">
    <property type="entry name" value="CADHERIN_2"/>
    <property type="match status" value="11"/>
</dbReference>
<evidence type="ECO:0000256" key="4">
    <source>
        <dbReference type="ARBA" id="ARBA00022837"/>
    </source>
</evidence>
<evidence type="ECO:0000256" key="5">
    <source>
        <dbReference type="ARBA" id="ARBA00022989"/>
    </source>
</evidence>
<feature type="domain" description="Cadherin" evidence="8">
    <location>
        <begin position="1259"/>
        <end position="1397"/>
    </location>
</feature>
<feature type="domain" description="Cadherin" evidence="8">
    <location>
        <begin position="720"/>
        <end position="830"/>
    </location>
</feature>
<dbReference type="Gene3D" id="2.60.40.60">
    <property type="entry name" value="Cadherins"/>
    <property type="match status" value="11"/>
</dbReference>
<dbReference type="InterPro" id="IPR015919">
    <property type="entry name" value="Cadherin-like_sf"/>
</dbReference>
<dbReference type="PRINTS" id="PR00205">
    <property type="entry name" value="CADHERIN"/>
</dbReference>
<dbReference type="CDD" id="cd11304">
    <property type="entry name" value="Cadherin_repeat"/>
    <property type="match status" value="11"/>
</dbReference>
<dbReference type="PANTHER" id="PTHR24026:SF133">
    <property type="entry name" value="CADHERIN-RELATED FAMILY MEMBER 2"/>
    <property type="match status" value="1"/>
</dbReference>
<dbReference type="Proteomes" id="UP001164746">
    <property type="component" value="Chromosome 14"/>
</dbReference>
<comment type="subcellular location">
    <subcellularLocation>
        <location evidence="1">Membrane</location>
    </subcellularLocation>
</comment>
<sequence length="1702" mass="189889">MINKQRITGKPYEFYKKCAYVPDTTLFTFSVTDEGKTIGVEPNDAVTRKFVLIVTNSITLYLTDVNDNAPVFKDEPYTWYLKEDIKGSAMRHYKINATDYDSNANGRITFTMQSTNSAKEYNETFAINPTSGMVDQMKPLDYEKNSYYQFTVTATDGGSPPKSTTADFIIRVEDVQDTPPFFTGIPYRAIIDEGIVMGSNVLTVNAQDGDPGVSNNVNYTIEANGLNKNCSQLFQVNVTSGSVSTATVVDRESDAVTKVNGECKFNITTTEVESSNEKQYGNITATTEVTVTIKDVDDNVPTFSPNQAITGNLTENSAEGIPITLSRNLRVIDKDYGDNAKMCVQVLNANGANSTDFHAIPKEIQGDGNINLLVATGANKTLLDYERTKKVKVTECRNCSRSVETWLNVTILDANDNDPKFTTNKTYKFWVNENSRNNTLVGNVSLLDTYYMSLTVEDSGHRRSTAQLIVCLNDENDERPKFFQDTYYVTLVENDEKYINKSFVTVRAKDNDQINSSNSNISYCILTASDKNFVKNFNVNDQTGNISLNHAIDFENITNSTEPGLIVLTIQATDHGNPSLNSTATVRIIVQDVNDFYPIFEKDHYGASVHENESSTLQKEEFVTSVHASDGDGTERNRGINYFIESGSFGKFRIDPKSGKISVQIDAILDYEQVRNYRLTVMAIDQGSPALNSTCTVDIDIIDVNDVAPKFFKPSCKAGVTENTTSDNFITDCTAYDRDLDSDLVYNISSIDAFDETGNKVNSNPIWSWFEIDNKSGNVSATNQTDREYAQKIELTILVEDMNAYHPAPQNDSVLLSINLLDVNDNEPEFSEQLYNASVSEKATKGTVVINTIQATDKDVNRTITFSLLPGEPPVSSFHIDNKTGTIIKVDVIDREQNDSVILTIVARDNGVPSKNNTSEVYVDILDFNDNAPQFINLPYNGRISESITVNKIVLNVSACDRDEEMNSNVTYYIKSGSGGNFSIDEITGEITVQTPLDRETRSEYNIVVIAKDNPSDAAFQKTNETTVHISISDVNDNPPIFPQYTTTPILENSAINTTILTISATDADQENTNNSMLVYHVEDDNFNFFNISGNVLYIQTDLKDHVGFYNVTVVANDLGYPQMSANTTIQVEVVDVNLHAPYFNSIPQGNRLTLFECLPVGSLLYAFTYIDNDTDQNNNAKAEFNISQYQESLDTIRASFDLNANGSLYLNASQDVNKKRSYQFYIQLTDKGIPPLSSDKQLITVQIIDVNNHLPTFKSNKTEMSLKENSTQDLSIGHVTAYDEDTESRQCYSFKGLAVKYFRLDINECFTDIALQTTNMTSYFYLNNTTGEIKNTVPVDYEVIHVIKFTIHVEDCTANTNATCNGSRNEEEKRKQIKETDVIINIIDINDNPPSFIKERIATGMVHGTEPGDILGLKLKNESYVKDMDSKRNAADSWHFSNDGSVSLSQGLLAYLQPGTGVENCTDGQKHLFCVTPNGTFISNKIIDETLAGYFTVPIIVRDKAGFDKANVTIYLISRFQILTMIIRGNKEQVSVNIDQIMRYKRKLKASNIKPLDHVQLEQLEEKTAAIPGSNMYAKTYNPLLNAKIDSKKISGDIDSDSGQSDDVDMDDNEVGEAVDRDTVYDRMEEKEATMDLYNDDTRHAVSSEDLLGATLQLHAQNKSVESLDRLDADSTFETLDSRDAFAYINETYEDMESTEI</sequence>
<feature type="domain" description="Cadherin" evidence="8">
    <location>
        <begin position="183"/>
        <end position="303"/>
    </location>
</feature>
<evidence type="ECO:0000256" key="7">
    <source>
        <dbReference type="PROSITE-ProRule" id="PRU00043"/>
    </source>
</evidence>
<reference evidence="9" key="1">
    <citation type="submission" date="2022-11" db="EMBL/GenBank/DDBJ databases">
        <title>Centuries of genome instability and evolution in soft-shell clam transmissible cancer (bioRxiv).</title>
        <authorList>
            <person name="Hart S.F.M."/>
            <person name="Yonemitsu M.A."/>
            <person name="Giersch R.M."/>
            <person name="Beal B.F."/>
            <person name="Arriagada G."/>
            <person name="Davis B.W."/>
            <person name="Ostrander E.A."/>
            <person name="Goff S.P."/>
            <person name="Metzger M.J."/>
        </authorList>
    </citation>
    <scope>NUCLEOTIDE SEQUENCE</scope>
    <source>
        <strain evidence="9">MELC-2E11</strain>
        <tissue evidence="9">Siphon/mantle</tissue>
    </source>
</reference>
<evidence type="ECO:0000256" key="2">
    <source>
        <dbReference type="ARBA" id="ARBA00022692"/>
    </source>
</evidence>
<keyword evidence="3" id="KW-0677">Repeat</keyword>
<feature type="domain" description="Cadherin" evidence="8">
    <location>
        <begin position="1042"/>
        <end position="1144"/>
    </location>
</feature>